<organism evidence="2 3">
    <name type="scientific">Potamilus streckersoni</name>
    <dbReference type="NCBI Taxonomy" id="2493646"/>
    <lineage>
        <taxon>Eukaryota</taxon>
        <taxon>Metazoa</taxon>
        <taxon>Spiralia</taxon>
        <taxon>Lophotrochozoa</taxon>
        <taxon>Mollusca</taxon>
        <taxon>Bivalvia</taxon>
        <taxon>Autobranchia</taxon>
        <taxon>Heteroconchia</taxon>
        <taxon>Palaeoheterodonta</taxon>
        <taxon>Unionida</taxon>
        <taxon>Unionoidea</taxon>
        <taxon>Unionidae</taxon>
        <taxon>Ambleminae</taxon>
        <taxon>Lampsilini</taxon>
        <taxon>Potamilus</taxon>
    </lineage>
</organism>
<sequence>MATGGRYPGPHQGKATSGTALWYQIPILQVGLTRRRLEPEINDLLEAAYQQREWKVSFTDKDTGSYFTAYLRTKRLCYGNTTYALLERVYEELQPERKRVDIAQSPQIFNTNKPNDAKEKQTMAEQYKCKFSQLAAWLQKVTNGILQREFPTNLKDLKEELAEIGGIQTNDIPKWNETRKEMFRIFQDLQNNFAQPMYIDESQGPGSIQDTWIKFNSELGNREARLTAEIARLESLEIQLKKFDEDTKHLDDRLDDIEHCIQNVKKYKDMDYSLQARKDPVALERELKVIDEEVRCLLTDVVTLQKGGYSNIHQLLRRLLHLKSKSAEIRTLMFSSFTLKSTQPSLAMMLTAQHRKSSNGAQIVETKHVQDCLQWISTKQAALEGACYESDINLIEKALFQHGQEHQSIQVYKNEVEMCTKEREKLCKEEQDRFNEWHSKVQEAYKKLLLIEPSHKGEEALHASHLRFPRALLQDDQYFQLEKHSRVSGVYETRYILHSGLDTSLQRLSWLQSLQDFVQKAVQTLNWLQNKIELICSCSEELEKPYGQIYQIVSLEMKDNEVCFISIQEHGHSLVHKTHPAKTIIEAYISEMLSKWSWLRELLSCLHQHIQGICEYNQFFQEAQSCEQWINQQTEHVNNCMSKLEKIPFEKLEEMKKEYQDLQNAFVEYEKRVALLAKTSHDIIPLQQLNRQVTSAVKVHCVCTYDKPNLFFYSEK</sequence>
<reference evidence="2" key="2">
    <citation type="journal article" date="2021" name="Genome Biol. Evol.">
        <title>Developing a high-quality reference genome for a parasitic bivalve with doubly uniparental inheritance (Bivalvia: Unionida).</title>
        <authorList>
            <person name="Smith C.H."/>
        </authorList>
    </citation>
    <scope>NUCLEOTIDE SEQUENCE</scope>
    <source>
        <strain evidence="2">CHS0354</strain>
        <tissue evidence="2">Mantle</tissue>
    </source>
</reference>
<gene>
    <name evidence="2" type="ORF">CHS0354_016667</name>
</gene>
<dbReference type="Proteomes" id="UP001195483">
    <property type="component" value="Unassembled WGS sequence"/>
</dbReference>
<name>A0AAE0THF8_9BIVA</name>
<dbReference type="CDD" id="cd00176">
    <property type="entry name" value="SPEC"/>
    <property type="match status" value="1"/>
</dbReference>
<dbReference type="Pfam" id="PF21019">
    <property type="entry name" value="Spectrin_3"/>
    <property type="match status" value="1"/>
</dbReference>
<evidence type="ECO:0000256" key="1">
    <source>
        <dbReference type="SAM" id="Coils"/>
    </source>
</evidence>
<dbReference type="InterPro" id="IPR018159">
    <property type="entry name" value="Spectrin/alpha-actinin"/>
</dbReference>
<protein>
    <submittedName>
        <fullName evidence="2">Uncharacterized protein</fullName>
    </submittedName>
</protein>
<evidence type="ECO:0000313" key="2">
    <source>
        <dbReference type="EMBL" id="KAK3610476.1"/>
    </source>
</evidence>
<dbReference type="SUPFAM" id="SSF46966">
    <property type="entry name" value="Spectrin repeat"/>
    <property type="match status" value="3"/>
</dbReference>
<accession>A0AAE0THF8</accession>
<dbReference type="AlphaFoldDB" id="A0AAE0THF8"/>
<feature type="coiled-coil region" evidence="1">
    <location>
        <begin position="652"/>
        <end position="679"/>
    </location>
</feature>
<evidence type="ECO:0000313" key="3">
    <source>
        <dbReference type="Proteomes" id="UP001195483"/>
    </source>
</evidence>
<reference evidence="2" key="3">
    <citation type="submission" date="2023-05" db="EMBL/GenBank/DDBJ databases">
        <authorList>
            <person name="Smith C.H."/>
        </authorList>
    </citation>
    <scope>NUCLEOTIDE SEQUENCE</scope>
    <source>
        <strain evidence="2">CHS0354</strain>
        <tissue evidence="2">Mantle</tissue>
    </source>
</reference>
<comment type="caution">
    <text evidence="2">The sequence shown here is derived from an EMBL/GenBank/DDBJ whole genome shotgun (WGS) entry which is preliminary data.</text>
</comment>
<keyword evidence="3" id="KW-1185">Reference proteome</keyword>
<reference evidence="2" key="1">
    <citation type="journal article" date="2021" name="Genome Biol. Evol.">
        <title>A High-Quality Reference Genome for a Parasitic Bivalve with Doubly Uniparental Inheritance (Bivalvia: Unionida).</title>
        <authorList>
            <person name="Smith C.H."/>
        </authorList>
    </citation>
    <scope>NUCLEOTIDE SEQUENCE</scope>
    <source>
        <strain evidence="2">CHS0354</strain>
    </source>
</reference>
<dbReference type="Gene3D" id="1.20.58.60">
    <property type="match status" value="4"/>
</dbReference>
<dbReference type="EMBL" id="JAEAOA010001024">
    <property type="protein sequence ID" value="KAK3610476.1"/>
    <property type="molecule type" value="Genomic_DNA"/>
</dbReference>
<keyword evidence="1" id="KW-0175">Coiled coil</keyword>
<dbReference type="GO" id="GO:0045104">
    <property type="term" value="P:intermediate filament cytoskeleton organization"/>
    <property type="evidence" value="ECO:0007669"/>
    <property type="project" value="InterPro"/>
</dbReference>
<dbReference type="InterPro" id="IPR043197">
    <property type="entry name" value="Plakin"/>
</dbReference>
<proteinExistence type="predicted"/>
<feature type="coiled-coil region" evidence="1">
    <location>
        <begin position="216"/>
        <end position="253"/>
    </location>
</feature>
<dbReference type="PANTHER" id="PTHR23169">
    <property type="entry name" value="ENVOPLAKIN"/>
    <property type="match status" value="1"/>
</dbReference>